<evidence type="ECO:0000259" key="3">
    <source>
        <dbReference type="PROSITE" id="PS50977"/>
    </source>
</evidence>
<feature type="DNA-binding region" description="H-T-H motif" evidence="2">
    <location>
        <begin position="59"/>
        <end position="78"/>
    </location>
</feature>
<feature type="domain" description="HTH tetR-type" evidence="3">
    <location>
        <begin position="36"/>
        <end position="96"/>
    </location>
</feature>
<evidence type="ECO:0000313" key="4">
    <source>
        <dbReference type="EMBL" id="PVZ70632.1"/>
    </source>
</evidence>
<gene>
    <name evidence="4" type="ORF">DC094_08630</name>
</gene>
<dbReference type="EMBL" id="QDDL01000002">
    <property type="protein sequence ID" value="PVZ70632.1"/>
    <property type="molecule type" value="Genomic_DNA"/>
</dbReference>
<sequence>MTRVNSSTESSIQTDGYAETLDRNRVRALPSQARSKERVDLILRCTVEIICEVGVNGAKTSEIARRAGISLASLYRYFPNKTAIVATLADRYFQELRNYLSSFLENFDLQQIGNLIDELSDFYRNKPGFVEILRGIGSMPELKEQQEQDRKMAAEAIQKAVTKLYPHLAGPDISMACWMISDAVVHMLQQSQQMPPEQVEYMLKELKLMISCYAMARLGGMNKADVPQVPLSQVNSADNALA</sequence>
<keyword evidence="1 2" id="KW-0238">DNA-binding</keyword>
<evidence type="ECO:0000256" key="1">
    <source>
        <dbReference type="ARBA" id="ARBA00023125"/>
    </source>
</evidence>
<dbReference type="AlphaFoldDB" id="A0A2V1H2F6"/>
<dbReference type="PANTHER" id="PTHR43479:SF11">
    <property type="entry name" value="ACREF_ENVCD OPERON REPRESSOR-RELATED"/>
    <property type="match status" value="1"/>
</dbReference>
<dbReference type="InterPro" id="IPR050624">
    <property type="entry name" value="HTH-type_Tx_Regulator"/>
</dbReference>
<dbReference type="PANTHER" id="PTHR43479">
    <property type="entry name" value="ACREF/ENVCD OPERON REPRESSOR-RELATED"/>
    <property type="match status" value="1"/>
</dbReference>
<dbReference type="InterPro" id="IPR001647">
    <property type="entry name" value="HTH_TetR"/>
</dbReference>
<dbReference type="InterPro" id="IPR041669">
    <property type="entry name" value="TetR_C_15"/>
</dbReference>
<proteinExistence type="predicted"/>
<accession>A0A2V1H2F6</accession>
<dbReference type="PRINTS" id="PR00455">
    <property type="entry name" value="HTHTETR"/>
</dbReference>
<dbReference type="Gene3D" id="1.10.357.10">
    <property type="entry name" value="Tetracycline Repressor, domain 2"/>
    <property type="match status" value="1"/>
</dbReference>
<dbReference type="Pfam" id="PF17918">
    <property type="entry name" value="TetR_C_15"/>
    <property type="match status" value="1"/>
</dbReference>
<dbReference type="Proteomes" id="UP000244906">
    <property type="component" value="Unassembled WGS sequence"/>
</dbReference>
<protein>
    <submittedName>
        <fullName evidence="4">TetR/AcrR family transcriptional regulator</fullName>
    </submittedName>
</protein>
<comment type="caution">
    <text evidence="4">The sequence shown here is derived from an EMBL/GenBank/DDBJ whole genome shotgun (WGS) entry which is preliminary data.</text>
</comment>
<evidence type="ECO:0000313" key="5">
    <source>
        <dbReference type="Proteomes" id="UP000244906"/>
    </source>
</evidence>
<reference evidence="4 5" key="1">
    <citation type="submission" date="2018-04" db="EMBL/GenBank/DDBJ databases">
        <title>Thalassorhabdus spongiae gen. nov., sp. nov., isolated from a marine sponge in South-West Iceland.</title>
        <authorList>
            <person name="Knobloch S."/>
            <person name="Daussin A."/>
            <person name="Johannsson R."/>
            <person name="Marteinsson V.T."/>
        </authorList>
    </citation>
    <scope>NUCLEOTIDE SEQUENCE [LARGE SCALE GENOMIC DNA]</scope>
    <source>
        <strain evidence="4 5">Hp12</strain>
    </source>
</reference>
<dbReference type="SUPFAM" id="SSF46689">
    <property type="entry name" value="Homeodomain-like"/>
    <property type="match status" value="1"/>
</dbReference>
<evidence type="ECO:0000256" key="2">
    <source>
        <dbReference type="PROSITE-ProRule" id="PRU00335"/>
    </source>
</evidence>
<dbReference type="InterPro" id="IPR009057">
    <property type="entry name" value="Homeodomain-like_sf"/>
</dbReference>
<name>A0A2V1H2F6_9GAMM</name>
<dbReference type="Pfam" id="PF00440">
    <property type="entry name" value="TetR_N"/>
    <property type="match status" value="1"/>
</dbReference>
<keyword evidence="5" id="KW-1185">Reference proteome</keyword>
<dbReference type="GO" id="GO:0003677">
    <property type="term" value="F:DNA binding"/>
    <property type="evidence" value="ECO:0007669"/>
    <property type="project" value="UniProtKB-UniRule"/>
</dbReference>
<organism evidence="4 5">
    <name type="scientific">Pelagibaculum spongiae</name>
    <dbReference type="NCBI Taxonomy" id="2080658"/>
    <lineage>
        <taxon>Bacteria</taxon>
        <taxon>Pseudomonadati</taxon>
        <taxon>Pseudomonadota</taxon>
        <taxon>Gammaproteobacteria</taxon>
        <taxon>Oceanospirillales</taxon>
        <taxon>Pelagibaculum</taxon>
    </lineage>
</organism>
<dbReference type="PROSITE" id="PS50977">
    <property type="entry name" value="HTH_TETR_2"/>
    <property type="match status" value="1"/>
</dbReference>